<dbReference type="Pfam" id="PF11788">
    <property type="entry name" value="MRP-L46"/>
    <property type="match status" value="1"/>
</dbReference>
<dbReference type="Proteomes" id="UP000324241">
    <property type="component" value="Unassembled WGS sequence"/>
</dbReference>
<reference evidence="11 12" key="1">
    <citation type="submission" date="2019-08" db="EMBL/GenBank/DDBJ databases">
        <title>The genome sequence of a newly discovered highly antifungal drug resistant Aspergillus species, Aspergillus tanneri NIH 1004.</title>
        <authorList>
            <person name="Mounaud S."/>
            <person name="Singh I."/>
            <person name="Joardar V."/>
            <person name="Pakala S."/>
            <person name="Pakala S."/>
            <person name="Venepally P."/>
            <person name="Chung J.K."/>
            <person name="Losada L."/>
            <person name="Nierman W.C."/>
        </authorList>
    </citation>
    <scope>NUCLEOTIDE SEQUENCE [LARGE SCALE GENOMIC DNA]</scope>
    <source>
        <strain evidence="11 12">NIH1004</strain>
    </source>
</reference>
<organism evidence="11 12">
    <name type="scientific">Aspergillus tanneri</name>
    <dbReference type="NCBI Taxonomy" id="1220188"/>
    <lineage>
        <taxon>Eukaryota</taxon>
        <taxon>Fungi</taxon>
        <taxon>Dikarya</taxon>
        <taxon>Ascomycota</taxon>
        <taxon>Pezizomycotina</taxon>
        <taxon>Eurotiomycetes</taxon>
        <taxon>Eurotiomycetidae</taxon>
        <taxon>Eurotiales</taxon>
        <taxon>Aspergillaceae</taxon>
        <taxon>Aspergillus</taxon>
        <taxon>Aspergillus subgen. Circumdati</taxon>
    </lineage>
</organism>
<evidence type="ECO:0000313" key="12">
    <source>
        <dbReference type="Proteomes" id="UP000324241"/>
    </source>
</evidence>
<evidence type="ECO:0000256" key="3">
    <source>
        <dbReference type="ARBA" id="ARBA00009070"/>
    </source>
</evidence>
<dbReference type="OrthoDB" id="414075at2759"/>
<evidence type="ECO:0000256" key="2">
    <source>
        <dbReference type="ARBA" id="ARBA00008372"/>
    </source>
</evidence>
<comment type="caution">
    <text evidence="11">The sequence shown here is derived from an EMBL/GenBank/DDBJ whole genome shotgun (WGS) entry which is preliminary data.</text>
</comment>
<dbReference type="InterPro" id="IPR021757">
    <property type="entry name" value="Ribosomal_mL46_N"/>
</dbReference>
<dbReference type="GO" id="GO:0000289">
    <property type="term" value="P:nuclear-transcribed mRNA poly(A) tail shortening"/>
    <property type="evidence" value="ECO:0007669"/>
    <property type="project" value="TreeGrafter"/>
</dbReference>
<evidence type="ECO:0000256" key="6">
    <source>
        <dbReference type="ARBA" id="ARBA00023128"/>
    </source>
</evidence>
<comment type="similarity">
    <text evidence="3">Belongs to the mitochondrion-specific ribosomal protein mL46 family.</text>
</comment>
<evidence type="ECO:0000256" key="8">
    <source>
        <dbReference type="ARBA" id="ARBA00035190"/>
    </source>
</evidence>
<dbReference type="VEuPathDB" id="FungiDB:EYZ11_002679"/>
<dbReference type="AlphaFoldDB" id="A0A5M9MS37"/>
<dbReference type="GO" id="GO:0000175">
    <property type="term" value="F:3'-5'-RNA exonuclease activity"/>
    <property type="evidence" value="ECO:0007669"/>
    <property type="project" value="TreeGrafter"/>
</dbReference>
<evidence type="ECO:0000256" key="1">
    <source>
        <dbReference type="ARBA" id="ARBA00004173"/>
    </source>
</evidence>
<protein>
    <recommendedName>
        <fullName evidence="8">Large ribosomal subunit protein mL46</fullName>
    </recommendedName>
</protein>
<evidence type="ECO:0000259" key="10">
    <source>
        <dbReference type="Pfam" id="PF11788"/>
    </source>
</evidence>
<proteinExistence type="inferred from homology"/>
<feature type="compositionally biased region" description="Polar residues" evidence="9">
    <location>
        <begin position="445"/>
        <end position="456"/>
    </location>
</feature>
<keyword evidence="5" id="KW-0689">Ribosomal protein</keyword>
<dbReference type="GO" id="GO:1990904">
    <property type="term" value="C:ribonucleoprotein complex"/>
    <property type="evidence" value="ECO:0007669"/>
    <property type="project" value="UniProtKB-KW"/>
</dbReference>
<dbReference type="Gene3D" id="3.90.79.10">
    <property type="entry name" value="Nucleoside Triphosphate Pyrophosphohydrolase"/>
    <property type="match status" value="1"/>
</dbReference>
<dbReference type="InterPro" id="IPR012337">
    <property type="entry name" value="RNaseH-like_sf"/>
</dbReference>
<keyword evidence="4" id="KW-0809">Transit peptide</keyword>
<feature type="domain" description="Large ribosomal subunit protein mL46 N-terminal" evidence="10">
    <location>
        <begin position="623"/>
        <end position="756"/>
    </location>
</feature>
<dbReference type="InterPro" id="IPR033650">
    <property type="entry name" value="Ribosomal_mL46_NUDIX"/>
</dbReference>
<dbReference type="PANTHER" id="PTHR15092">
    <property type="entry name" value="POLY A -SPECIFIC RIBONUCLEASE/TARGET OF EGR1, MEMBER 1"/>
    <property type="match status" value="1"/>
</dbReference>
<dbReference type="Gene3D" id="3.30.420.10">
    <property type="entry name" value="Ribonuclease H-like superfamily/Ribonuclease H"/>
    <property type="match status" value="2"/>
</dbReference>
<dbReference type="InterPro" id="IPR006941">
    <property type="entry name" value="RNase_CAF1"/>
</dbReference>
<sequence length="898" mass="102269">MDITYETFSFHLPRILDDLATCCFVSIDCEFSGIPTIPSHPTNGRNTLQERYEETKACADKYQIVQMGFTICHEDTEKAIYTLKPYNVYLSPLVERKLEVERDSCFQSSAVTFLLENQFSMAALYKDGVRYLSREEEAHAMARASQKYNRSAPRAVLDIKETEHESIAFIAAVRHLVNDWVAHGDNREPYLNIPPPSHPAVGVSSNPMPSELNNFQKRLVHQVIEVEYPSLVTISQPAFIQIINYDEAREKAVQDQRIKRARERVSKQIGFRWVAEALAGGDLSHLDPYCFRSIMSRSTAVEPQASLWEFSDKLKRKLQSHRPILVGHNIFIDLIYFCRCFFGPLPDRMEDFQTMAHSMFPVLVDTKYMATHECGSINPRSSLSEINADLLQISTPTIRLHYQHNKYNFRKIEHEAGYDSLLTAQVFIKLSAQLRDGGIQPDGIASSSLQGQSSKNEPLKWGAKQSSGRAAGRLNLRTHFDAHEFETPDVDSKNSSKPAQMTLKTSHHETVIVKTNNGGLIPRNNEGFWHVYSNKLRVFGTEERANLVQSSAERKMKGINDSVNVFGAMSSGYNGARRIASALWPSIAEPSVCRSCRRNYAAMASTEASSATTTPFPVMKPTYTINAGVLLSRPPQITRDLTQFEKAYYFYQRRLNERLALPFTKYFYFKRGTPADEEWKRKIRERQTPARDIGKYNAYAKDAWNDELLVGSVESEPEHQVEMLVQDAEATANATSQDTSKKEEIPRPFSRVTEADLKNDQTSLNRALQRTLYLLVQSKDGYWKLPTSPIEAEETLRMAAERTLAQSAGVNMNTWMVGFHPVGHYVYNNRKPKINEATGTEHLGEKTFFMKARIMAGQADLSANDQDLKDFKWLTKEEIAKYVRDQYYSSIKNMLAER</sequence>
<name>A0A5M9MS37_9EURO</name>
<comment type="subcellular location">
    <subcellularLocation>
        <location evidence="1">Mitochondrion</location>
    </subcellularLocation>
</comment>
<dbReference type="VEuPathDB" id="FungiDB:EYZ11_002697"/>
<dbReference type="FunFam" id="3.90.79.10:FF:000018">
    <property type="entry name" value="39S ribosomal protein L46, mitochondrial"/>
    <property type="match status" value="1"/>
</dbReference>
<dbReference type="Pfam" id="PF04857">
    <property type="entry name" value="CAF1"/>
    <property type="match status" value="1"/>
</dbReference>
<keyword evidence="6" id="KW-0496">Mitochondrion</keyword>
<dbReference type="PANTHER" id="PTHR15092:SF22">
    <property type="entry name" value="POLY(A)-SPECIFIC RIBONUCLEASE PNLDC1"/>
    <property type="match status" value="1"/>
</dbReference>
<dbReference type="EMBL" id="QUQM01000003">
    <property type="protein sequence ID" value="KAA8648140.1"/>
    <property type="molecule type" value="Genomic_DNA"/>
</dbReference>
<feature type="region of interest" description="Disordered" evidence="9">
    <location>
        <begin position="486"/>
        <end position="505"/>
    </location>
</feature>
<dbReference type="GO" id="GO:0005743">
    <property type="term" value="C:mitochondrial inner membrane"/>
    <property type="evidence" value="ECO:0007669"/>
    <property type="project" value="UniProtKB-ARBA"/>
</dbReference>
<dbReference type="RefSeq" id="XP_033427501.1">
    <property type="nucleotide sequence ID" value="XM_033568695.1"/>
</dbReference>
<feature type="region of interest" description="Disordered" evidence="9">
    <location>
        <begin position="441"/>
        <end position="467"/>
    </location>
</feature>
<keyword evidence="7" id="KW-0687">Ribonucleoprotein</keyword>
<evidence type="ECO:0000256" key="4">
    <source>
        <dbReference type="ARBA" id="ARBA00022946"/>
    </source>
</evidence>
<dbReference type="GO" id="GO:0003723">
    <property type="term" value="F:RNA binding"/>
    <property type="evidence" value="ECO:0007669"/>
    <property type="project" value="TreeGrafter"/>
</dbReference>
<dbReference type="InterPro" id="IPR036397">
    <property type="entry name" value="RNaseH_sf"/>
</dbReference>
<dbReference type="GO" id="GO:0005634">
    <property type="term" value="C:nucleus"/>
    <property type="evidence" value="ECO:0007669"/>
    <property type="project" value="TreeGrafter"/>
</dbReference>
<feature type="compositionally biased region" description="Polar residues" evidence="9">
    <location>
        <begin position="495"/>
        <end position="504"/>
    </location>
</feature>
<dbReference type="InterPro" id="IPR051181">
    <property type="entry name" value="CAF1_poly(A)_ribonucleases"/>
</dbReference>
<comment type="similarity">
    <text evidence="2">Belongs to the CAF1 family.</text>
</comment>
<dbReference type="SUPFAM" id="SSF53098">
    <property type="entry name" value="Ribonuclease H-like"/>
    <property type="match status" value="1"/>
</dbReference>
<evidence type="ECO:0000313" key="11">
    <source>
        <dbReference type="EMBL" id="KAA8648140.1"/>
    </source>
</evidence>
<gene>
    <name evidence="11" type="ORF">ATNIH1004_004023</name>
</gene>
<dbReference type="GO" id="GO:1990431">
    <property type="term" value="P:priRNA 3'-end processing"/>
    <property type="evidence" value="ECO:0007669"/>
    <property type="project" value="TreeGrafter"/>
</dbReference>
<dbReference type="SUPFAM" id="SSF55811">
    <property type="entry name" value="Nudix"/>
    <property type="match status" value="1"/>
</dbReference>
<dbReference type="CDD" id="cd04661">
    <property type="entry name" value="NUDIX_MRP_L46"/>
    <property type="match status" value="1"/>
</dbReference>
<dbReference type="GO" id="GO:0005840">
    <property type="term" value="C:ribosome"/>
    <property type="evidence" value="ECO:0007669"/>
    <property type="project" value="UniProtKB-KW"/>
</dbReference>
<dbReference type="InterPro" id="IPR015797">
    <property type="entry name" value="NUDIX_hydrolase-like_dom_sf"/>
</dbReference>
<dbReference type="GeneID" id="54326725"/>
<dbReference type="GO" id="GO:1990432">
    <property type="term" value="P:siRNA 3'-end processing"/>
    <property type="evidence" value="ECO:0007669"/>
    <property type="project" value="TreeGrafter"/>
</dbReference>
<evidence type="ECO:0000256" key="9">
    <source>
        <dbReference type="SAM" id="MobiDB-lite"/>
    </source>
</evidence>
<accession>A0A5M9MS37</accession>
<evidence type="ECO:0000256" key="7">
    <source>
        <dbReference type="ARBA" id="ARBA00023274"/>
    </source>
</evidence>
<evidence type="ECO:0000256" key="5">
    <source>
        <dbReference type="ARBA" id="ARBA00022980"/>
    </source>
</evidence>